<evidence type="ECO:0000313" key="3">
    <source>
        <dbReference type="Proteomes" id="UP000253727"/>
    </source>
</evidence>
<feature type="transmembrane region" description="Helical" evidence="1">
    <location>
        <begin position="20"/>
        <end position="41"/>
    </location>
</feature>
<dbReference type="EMBL" id="QBKA01000002">
    <property type="protein sequence ID" value="RDC58914.1"/>
    <property type="molecule type" value="Genomic_DNA"/>
</dbReference>
<sequence>MSDDRTESHEFANELAVSFLQGLGSSFVKFFAVVTYILYFLRTFVPGASGGMVWLVLLLSTAGLWWAIDFAMQFLAKKLRPSP</sequence>
<gene>
    <name evidence="2" type="ORF">HME9302_00090</name>
</gene>
<evidence type="ECO:0000256" key="1">
    <source>
        <dbReference type="SAM" id="Phobius"/>
    </source>
</evidence>
<protein>
    <submittedName>
        <fullName evidence="2">Uncharacterized protein</fullName>
    </submittedName>
</protein>
<dbReference type="Proteomes" id="UP000253727">
    <property type="component" value="Unassembled WGS sequence"/>
</dbReference>
<feature type="transmembrane region" description="Helical" evidence="1">
    <location>
        <begin position="53"/>
        <end position="76"/>
    </location>
</feature>
<accession>A0A369Q2C1</accession>
<keyword evidence="1" id="KW-1133">Transmembrane helix</keyword>
<comment type="caution">
    <text evidence="2">The sequence shown here is derived from an EMBL/GenBank/DDBJ whole genome shotgun (WGS) entry which is preliminary data.</text>
</comment>
<keyword evidence="1" id="KW-0812">Transmembrane</keyword>
<dbReference type="RefSeq" id="WP_115365366.1">
    <property type="nucleotide sequence ID" value="NZ_QBKA01000002.1"/>
</dbReference>
<evidence type="ECO:0000313" key="2">
    <source>
        <dbReference type="EMBL" id="RDC58914.1"/>
    </source>
</evidence>
<keyword evidence="3" id="KW-1185">Reference proteome</keyword>
<name>A0A369Q2C1_9SPHN</name>
<dbReference type="AlphaFoldDB" id="A0A369Q2C1"/>
<keyword evidence="1" id="KW-0472">Membrane</keyword>
<proteinExistence type="predicted"/>
<reference evidence="2 3" key="1">
    <citation type="submission" date="2018-04" db="EMBL/GenBank/DDBJ databases">
        <title>Altererythrobacter sp. HME9302 genome sequencing and assembly.</title>
        <authorList>
            <person name="Kang H."/>
            <person name="Kim H."/>
            <person name="Joh K."/>
        </authorList>
    </citation>
    <scope>NUCLEOTIDE SEQUENCE [LARGE SCALE GENOMIC DNA]</scope>
    <source>
        <strain evidence="2 3">HME9302</strain>
    </source>
</reference>
<organism evidence="2 3">
    <name type="scientific">Alteripontixanthobacter maritimus</name>
    <dbReference type="NCBI Taxonomy" id="2161824"/>
    <lineage>
        <taxon>Bacteria</taxon>
        <taxon>Pseudomonadati</taxon>
        <taxon>Pseudomonadota</taxon>
        <taxon>Alphaproteobacteria</taxon>
        <taxon>Sphingomonadales</taxon>
        <taxon>Erythrobacteraceae</taxon>
        <taxon>Alteripontixanthobacter</taxon>
    </lineage>
</organism>